<dbReference type="Proteomes" id="UP001064048">
    <property type="component" value="Chromosome 15"/>
</dbReference>
<protein>
    <submittedName>
        <fullName evidence="1">Uncharacterized protein</fullName>
    </submittedName>
</protein>
<keyword evidence="2" id="KW-1185">Reference proteome</keyword>
<name>A0ACC0KWQ0_CHOFU</name>
<organism evidence="1 2">
    <name type="scientific">Choristoneura fumiferana</name>
    <name type="common">Spruce budworm moth</name>
    <name type="synonym">Archips fumiferana</name>
    <dbReference type="NCBI Taxonomy" id="7141"/>
    <lineage>
        <taxon>Eukaryota</taxon>
        <taxon>Metazoa</taxon>
        <taxon>Ecdysozoa</taxon>
        <taxon>Arthropoda</taxon>
        <taxon>Hexapoda</taxon>
        <taxon>Insecta</taxon>
        <taxon>Pterygota</taxon>
        <taxon>Neoptera</taxon>
        <taxon>Endopterygota</taxon>
        <taxon>Lepidoptera</taxon>
        <taxon>Glossata</taxon>
        <taxon>Ditrysia</taxon>
        <taxon>Tortricoidea</taxon>
        <taxon>Tortricidae</taxon>
        <taxon>Tortricinae</taxon>
        <taxon>Choristoneura</taxon>
    </lineage>
</organism>
<reference evidence="1 2" key="1">
    <citation type="journal article" date="2022" name="Genome Biol. Evol.">
        <title>The Spruce Budworm Genome: Reconstructing the Evolutionary History of Antifreeze Proteins.</title>
        <authorList>
            <person name="Beliveau C."/>
            <person name="Gagne P."/>
            <person name="Picq S."/>
            <person name="Vernygora O."/>
            <person name="Keeling C.I."/>
            <person name="Pinkney K."/>
            <person name="Doucet D."/>
            <person name="Wen F."/>
            <person name="Johnston J.S."/>
            <person name="Maaroufi H."/>
            <person name="Boyle B."/>
            <person name="Laroche J."/>
            <person name="Dewar K."/>
            <person name="Juretic N."/>
            <person name="Blackburn G."/>
            <person name="Nisole A."/>
            <person name="Brunet B."/>
            <person name="Brandao M."/>
            <person name="Lumley L."/>
            <person name="Duan J."/>
            <person name="Quan G."/>
            <person name="Lucarotti C.J."/>
            <person name="Roe A.D."/>
            <person name="Sperling F.A.H."/>
            <person name="Levesque R.C."/>
            <person name="Cusson M."/>
        </authorList>
    </citation>
    <scope>NUCLEOTIDE SEQUENCE [LARGE SCALE GENOMIC DNA]</scope>
    <source>
        <strain evidence="1">Glfc:IPQL:Cfum</strain>
    </source>
</reference>
<dbReference type="EMBL" id="CM046115">
    <property type="protein sequence ID" value="KAI8440705.1"/>
    <property type="molecule type" value="Genomic_DNA"/>
</dbReference>
<sequence>MWAWMSAAGPGELIYLPERANGANYLQVLQETMMPTARLVLSQWTFCPCACACPRREEVAVAEDVGVDYSGLTTPEIGEDGEPLEERVFPLERLESYYTKPKVGLHRAHGRLFDGVSNLKAKYRKHGVYEPRARRSLQKSPTAASSSAPSTSNLPITPEEEETLEWLRCSTDDFGLCNEKWQRTNEQRKQRVHSNEKLSYLQEFPCLKRSWGHALIKIPRLATWPYCYFYRTWLAPVHLKRKRISAAEVRQSFISHIEEPTKILEERQKRQARAMWNWRKIFSKLGTKEQCIQFAEERGLLPTEKMCTYHRKAMTLTKEAGQVGKFRCRKSNCRTKPVSRAVGTWFENARLSLTLIFQIIRDTHRQRIESQWRGLKKQFRQNQNKHNFTEWLCEYSWRRRIMVKCIKTWSSDPIKTCDVTREPCGTGEKSSPNWEQRNNVSSLRRRGLLPTEKMCTYHRKAMTLTKEAGQVGKFRCRKSNCRTKPVSRAVGTWFENARLSLTLIFQIMYAFSEGLTYHQTRKELAFEDGSVVSPRTVADWFSYCRETIAIYQLQNQRAQGKIGGPNKVVQIDESKFGKRKYNRGRHIEGHWVIGMIEDGSDDLQLEVCPDNERSADILVPLIKNMFWKVPSFTRIIGEHI</sequence>
<evidence type="ECO:0000313" key="1">
    <source>
        <dbReference type="EMBL" id="KAI8440705.1"/>
    </source>
</evidence>
<gene>
    <name evidence="1" type="ORF">MSG28_009054</name>
</gene>
<accession>A0ACC0KWQ0</accession>
<comment type="caution">
    <text evidence="1">The sequence shown here is derived from an EMBL/GenBank/DDBJ whole genome shotgun (WGS) entry which is preliminary data.</text>
</comment>
<proteinExistence type="predicted"/>
<evidence type="ECO:0000313" key="2">
    <source>
        <dbReference type="Proteomes" id="UP001064048"/>
    </source>
</evidence>